<accession>A0AA38GMN7</accession>
<evidence type="ECO:0000313" key="3">
    <source>
        <dbReference type="Proteomes" id="UP000824469"/>
    </source>
</evidence>
<evidence type="ECO:0000313" key="2">
    <source>
        <dbReference type="EMBL" id="KAH9324748.1"/>
    </source>
</evidence>
<name>A0AA38GMN7_TAXCH</name>
<evidence type="ECO:0000256" key="1">
    <source>
        <dbReference type="SAM" id="MobiDB-lite"/>
    </source>
</evidence>
<sequence>MKKQMAQMAQGNNTAPARNFNNNNRNCIVGSQRLAIEVAPRNNMEMNEEDQEADTDQLENDDFVGPAGNSNINYLNYKSEHDDEKLHEDDHGHTYE</sequence>
<dbReference type="EMBL" id="JAHRHJ020000002">
    <property type="protein sequence ID" value="KAH9324748.1"/>
    <property type="molecule type" value="Genomic_DNA"/>
</dbReference>
<feature type="compositionally biased region" description="Basic and acidic residues" evidence="1">
    <location>
        <begin position="78"/>
        <end position="96"/>
    </location>
</feature>
<feature type="region of interest" description="Disordered" evidence="1">
    <location>
        <begin position="39"/>
        <end position="96"/>
    </location>
</feature>
<reference evidence="2 3" key="1">
    <citation type="journal article" date="2021" name="Nat. Plants">
        <title>The Taxus genome provides insights into paclitaxel biosynthesis.</title>
        <authorList>
            <person name="Xiong X."/>
            <person name="Gou J."/>
            <person name="Liao Q."/>
            <person name="Li Y."/>
            <person name="Zhou Q."/>
            <person name="Bi G."/>
            <person name="Li C."/>
            <person name="Du R."/>
            <person name="Wang X."/>
            <person name="Sun T."/>
            <person name="Guo L."/>
            <person name="Liang H."/>
            <person name="Lu P."/>
            <person name="Wu Y."/>
            <person name="Zhang Z."/>
            <person name="Ro D.K."/>
            <person name="Shang Y."/>
            <person name="Huang S."/>
            <person name="Yan J."/>
        </authorList>
    </citation>
    <scope>NUCLEOTIDE SEQUENCE [LARGE SCALE GENOMIC DNA]</scope>
    <source>
        <strain evidence="2">Ta-2019</strain>
    </source>
</reference>
<feature type="compositionally biased region" description="Acidic residues" evidence="1">
    <location>
        <begin position="46"/>
        <end position="62"/>
    </location>
</feature>
<proteinExistence type="predicted"/>
<gene>
    <name evidence="2" type="ORF">KI387_004926</name>
</gene>
<organism evidence="2 3">
    <name type="scientific">Taxus chinensis</name>
    <name type="common">Chinese yew</name>
    <name type="synonym">Taxus wallichiana var. chinensis</name>
    <dbReference type="NCBI Taxonomy" id="29808"/>
    <lineage>
        <taxon>Eukaryota</taxon>
        <taxon>Viridiplantae</taxon>
        <taxon>Streptophyta</taxon>
        <taxon>Embryophyta</taxon>
        <taxon>Tracheophyta</taxon>
        <taxon>Spermatophyta</taxon>
        <taxon>Pinopsida</taxon>
        <taxon>Pinidae</taxon>
        <taxon>Conifers II</taxon>
        <taxon>Cupressales</taxon>
        <taxon>Taxaceae</taxon>
        <taxon>Taxus</taxon>
    </lineage>
</organism>
<feature type="region of interest" description="Disordered" evidence="1">
    <location>
        <begin position="1"/>
        <end position="25"/>
    </location>
</feature>
<comment type="caution">
    <text evidence="2">The sequence shown here is derived from an EMBL/GenBank/DDBJ whole genome shotgun (WGS) entry which is preliminary data.</text>
</comment>
<keyword evidence="3" id="KW-1185">Reference proteome</keyword>
<dbReference type="Proteomes" id="UP000824469">
    <property type="component" value="Unassembled WGS sequence"/>
</dbReference>
<protein>
    <submittedName>
        <fullName evidence="2">Uncharacterized protein</fullName>
    </submittedName>
</protein>
<dbReference type="AlphaFoldDB" id="A0AA38GMN7"/>
<feature type="compositionally biased region" description="Low complexity" evidence="1">
    <location>
        <begin position="12"/>
        <end position="25"/>
    </location>
</feature>
<feature type="non-terminal residue" evidence="2">
    <location>
        <position position="96"/>
    </location>
</feature>